<protein>
    <submittedName>
        <fullName evidence="2">Uncharacterized protein</fullName>
    </submittedName>
</protein>
<evidence type="ECO:0000313" key="2">
    <source>
        <dbReference type="EMBL" id="RIA77887.1"/>
    </source>
</evidence>
<keyword evidence="3" id="KW-1185">Reference proteome</keyword>
<sequence>MYVHLLVNPTEKKMVIRGCDEDAKDAVRWCRFNKKLNKRMPRKILCRLFAAKVYDLLNWFGDYKYKLQGNIVKTPEEKLIVFDLTETEVYSPVDKDGVSKGQVFFPEDWKNSFGMSVEQHHQSLVLNLLDGYQRLEVQQKRQSHGRRITNDSIKAKDGTK</sequence>
<comment type="caution">
    <text evidence="2">The sequence shown here is derived from an EMBL/GenBank/DDBJ whole genome shotgun (WGS) entry which is preliminary data.</text>
</comment>
<dbReference type="EMBL" id="QXEV01000005">
    <property type="protein sequence ID" value="RIA77887.1"/>
    <property type="molecule type" value="Genomic_DNA"/>
</dbReference>
<dbReference type="AlphaFoldDB" id="A0A397S1R0"/>
<name>A0A397S1R0_9MOLU</name>
<gene>
    <name evidence="2" type="ORF">EI71_00670</name>
</gene>
<reference evidence="2 3" key="1">
    <citation type="submission" date="2018-08" db="EMBL/GenBank/DDBJ databases">
        <title>Genomic Encyclopedia of Archaeal and Bacterial Type Strains, Phase II (KMG-II): from individual species to whole genera.</title>
        <authorList>
            <person name="Goeker M."/>
        </authorList>
    </citation>
    <scope>NUCLEOTIDE SEQUENCE [LARGE SCALE GENOMIC DNA]</scope>
    <source>
        <strain evidence="2 3">ATCC 27112</strain>
    </source>
</reference>
<feature type="region of interest" description="Disordered" evidence="1">
    <location>
        <begin position="140"/>
        <end position="160"/>
    </location>
</feature>
<evidence type="ECO:0000256" key="1">
    <source>
        <dbReference type="SAM" id="MobiDB-lite"/>
    </source>
</evidence>
<organism evidence="2 3">
    <name type="scientific">Anaeroplasma bactoclasticum</name>
    <dbReference type="NCBI Taxonomy" id="2088"/>
    <lineage>
        <taxon>Bacteria</taxon>
        <taxon>Bacillati</taxon>
        <taxon>Mycoplasmatota</taxon>
        <taxon>Mollicutes</taxon>
        <taxon>Anaeroplasmatales</taxon>
        <taxon>Anaeroplasmataceae</taxon>
        <taxon>Anaeroplasma</taxon>
    </lineage>
</organism>
<evidence type="ECO:0000313" key="3">
    <source>
        <dbReference type="Proteomes" id="UP000266506"/>
    </source>
</evidence>
<proteinExistence type="predicted"/>
<dbReference type="InParanoid" id="A0A397S1R0"/>
<accession>A0A397S1R0</accession>
<dbReference type="Proteomes" id="UP000266506">
    <property type="component" value="Unassembled WGS sequence"/>
</dbReference>